<feature type="transmembrane region" description="Helical" evidence="7">
    <location>
        <begin position="212"/>
        <end position="242"/>
    </location>
</feature>
<evidence type="ECO:0000256" key="6">
    <source>
        <dbReference type="ARBA" id="ARBA00023136"/>
    </source>
</evidence>
<sequence>MSFLPELIEEGSALLWLAAVVFFRVVAMVSFLPGFGEQVVSARVRVVIGFMLTVAILPATAELITPPDSLPQLLLAILTESVNGLVLGIWLRLIIHGLQVAGSIAAQSTSLAQLLGNSGADPMPAIGHLLNVSALALLMLSGFHAKVASFLILSYDLLPALSFPDPAAIAEAGRTQVTRSFALAFTLAAPFVVLSVLYNLTLGFINKAMPQLMVAFVGAPVITLGALGLLFLSAPVMLAVWLSRMDAFLSNPGW</sequence>
<keyword evidence="8" id="KW-0282">Flagellum</keyword>
<dbReference type="Proteomes" id="UP000617145">
    <property type="component" value="Unassembled WGS sequence"/>
</dbReference>
<dbReference type="EMBL" id="BMJV01000006">
    <property type="protein sequence ID" value="GGG78551.1"/>
    <property type="molecule type" value="Genomic_DNA"/>
</dbReference>
<organism evidence="8 9">
    <name type="scientific">Salipiger pallidus</name>
    <dbReference type="NCBI Taxonomy" id="1775170"/>
    <lineage>
        <taxon>Bacteria</taxon>
        <taxon>Pseudomonadati</taxon>
        <taxon>Pseudomonadota</taxon>
        <taxon>Alphaproteobacteria</taxon>
        <taxon>Rhodobacterales</taxon>
        <taxon>Roseobacteraceae</taxon>
        <taxon>Salipiger</taxon>
    </lineage>
</organism>
<evidence type="ECO:0000256" key="3">
    <source>
        <dbReference type="ARBA" id="ARBA00022475"/>
    </source>
</evidence>
<protein>
    <submittedName>
        <fullName evidence="8">Flagellar biosynthesis protein FliR</fullName>
    </submittedName>
</protein>
<feature type="transmembrane region" description="Helical" evidence="7">
    <location>
        <begin position="181"/>
        <end position="200"/>
    </location>
</feature>
<dbReference type="AlphaFoldDB" id="A0A8J3EI05"/>
<dbReference type="PRINTS" id="PR00953">
    <property type="entry name" value="TYPE3IMRPROT"/>
</dbReference>
<dbReference type="GO" id="GO:0005886">
    <property type="term" value="C:plasma membrane"/>
    <property type="evidence" value="ECO:0007669"/>
    <property type="project" value="UniProtKB-SubCell"/>
</dbReference>
<evidence type="ECO:0000256" key="1">
    <source>
        <dbReference type="ARBA" id="ARBA00004651"/>
    </source>
</evidence>
<dbReference type="InterPro" id="IPR002010">
    <property type="entry name" value="T3SS_IM_R"/>
</dbReference>
<dbReference type="RefSeq" id="WP_188790993.1">
    <property type="nucleotide sequence ID" value="NZ_BMJV01000006.1"/>
</dbReference>
<keyword evidence="4 7" id="KW-0812">Transmembrane</keyword>
<comment type="subcellular location">
    <subcellularLocation>
        <location evidence="1">Cell membrane</location>
        <topology evidence="1">Multi-pass membrane protein</topology>
    </subcellularLocation>
</comment>
<comment type="similarity">
    <text evidence="2">Belongs to the FliR/MopE/SpaR family.</text>
</comment>
<reference evidence="8" key="2">
    <citation type="submission" date="2020-09" db="EMBL/GenBank/DDBJ databases">
        <authorList>
            <person name="Sun Q."/>
            <person name="Zhou Y."/>
        </authorList>
    </citation>
    <scope>NUCLEOTIDE SEQUENCE</scope>
    <source>
        <strain evidence="8">CGMCC 1.15762</strain>
    </source>
</reference>
<keyword evidence="8" id="KW-0969">Cilium</keyword>
<dbReference type="PANTHER" id="PTHR30065">
    <property type="entry name" value="FLAGELLAR BIOSYNTHETIC PROTEIN FLIR"/>
    <property type="match status" value="1"/>
</dbReference>
<keyword evidence="8" id="KW-0966">Cell projection</keyword>
<evidence type="ECO:0000256" key="4">
    <source>
        <dbReference type="ARBA" id="ARBA00022692"/>
    </source>
</evidence>
<dbReference type="PANTHER" id="PTHR30065:SF1">
    <property type="entry name" value="SURFACE PRESENTATION OF ANTIGENS PROTEIN SPAR"/>
    <property type="match status" value="1"/>
</dbReference>
<dbReference type="GO" id="GO:0006605">
    <property type="term" value="P:protein targeting"/>
    <property type="evidence" value="ECO:0007669"/>
    <property type="project" value="InterPro"/>
</dbReference>
<feature type="transmembrane region" description="Helical" evidence="7">
    <location>
        <begin position="44"/>
        <end position="61"/>
    </location>
</feature>
<evidence type="ECO:0000256" key="2">
    <source>
        <dbReference type="ARBA" id="ARBA00009772"/>
    </source>
</evidence>
<feature type="transmembrane region" description="Helical" evidence="7">
    <location>
        <begin position="73"/>
        <end position="95"/>
    </location>
</feature>
<name>A0A8J3EI05_9RHOB</name>
<evidence type="ECO:0000256" key="7">
    <source>
        <dbReference type="SAM" id="Phobius"/>
    </source>
</evidence>
<reference evidence="8" key="1">
    <citation type="journal article" date="2014" name="Int. J. Syst. Evol. Microbiol.">
        <title>Complete genome sequence of Corynebacterium casei LMG S-19264T (=DSM 44701T), isolated from a smear-ripened cheese.</title>
        <authorList>
            <consortium name="US DOE Joint Genome Institute (JGI-PGF)"/>
            <person name="Walter F."/>
            <person name="Albersmeier A."/>
            <person name="Kalinowski J."/>
            <person name="Ruckert C."/>
        </authorList>
    </citation>
    <scope>NUCLEOTIDE SEQUENCE</scope>
    <source>
        <strain evidence="8">CGMCC 1.15762</strain>
    </source>
</reference>
<proteinExistence type="inferred from homology"/>
<evidence type="ECO:0000313" key="8">
    <source>
        <dbReference type="EMBL" id="GGG78551.1"/>
    </source>
</evidence>
<evidence type="ECO:0000313" key="9">
    <source>
        <dbReference type="Proteomes" id="UP000617145"/>
    </source>
</evidence>
<keyword evidence="3" id="KW-1003">Cell membrane</keyword>
<accession>A0A8J3EI05</accession>
<evidence type="ECO:0000256" key="5">
    <source>
        <dbReference type="ARBA" id="ARBA00022989"/>
    </source>
</evidence>
<keyword evidence="9" id="KW-1185">Reference proteome</keyword>
<dbReference type="Pfam" id="PF01311">
    <property type="entry name" value="Bac_export_1"/>
    <property type="match status" value="1"/>
</dbReference>
<feature type="transmembrane region" description="Helical" evidence="7">
    <location>
        <begin position="13"/>
        <end position="32"/>
    </location>
</feature>
<keyword evidence="5 7" id="KW-1133">Transmembrane helix</keyword>
<gene>
    <name evidence="8" type="primary">fliR1</name>
    <name evidence="8" type="ORF">GCM10011415_29430</name>
</gene>
<keyword evidence="6 7" id="KW-0472">Membrane</keyword>
<comment type="caution">
    <text evidence="8">The sequence shown here is derived from an EMBL/GenBank/DDBJ whole genome shotgun (WGS) entry which is preliminary data.</text>
</comment>